<reference evidence="4 5" key="1">
    <citation type="submission" date="2020-11" db="EMBL/GenBank/DDBJ databases">
        <title>Kefir isolates.</title>
        <authorList>
            <person name="Marcisauskas S."/>
            <person name="Kim Y."/>
            <person name="Blasche S."/>
        </authorList>
    </citation>
    <scope>NUCLEOTIDE SEQUENCE [LARGE SCALE GENOMIC DNA]</scope>
    <source>
        <strain evidence="4 5">KR</strain>
    </source>
</reference>
<dbReference type="EMBL" id="PUHQ01000066">
    <property type="protein sequence ID" value="KAG0658422.1"/>
    <property type="molecule type" value="Genomic_DNA"/>
</dbReference>
<feature type="coiled-coil region" evidence="1">
    <location>
        <begin position="468"/>
        <end position="495"/>
    </location>
</feature>
<organism evidence="4 5">
    <name type="scientific">Rhodotorula mucilaginosa</name>
    <name type="common">Yeast</name>
    <name type="synonym">Rhodotorula rubra</name>
    <dbReference type="NCBI Taxonomy" id="5537"/>
    <lineage>
        <taxon>Eukaryota</taxon>
        <taxon>Fungi</taxon>
        <taxon>Dikarya</taxon>
        <taxon>Basidiomycota</taxon>
        <taxon>Pucciniomycotina</taxon>
        <taxon>Microbotryomycetes</taxon>
        <taxon>Sporidiobolales</taxon>
        <taxon>Sporidiobolaceae</taxon>
        <taxon>Rhodotorula</taxon>
    </lineage>
</organism>
<evidence type="ECO:0000313" key="4">
    <source>
        <dbReference type="EMBL" id="KAG0658422.1"/>
    </source>
</evidence>
<accession>A0A9P6VZQ5</accession>
<evidence type="ECO:0000313" key="5">
    <source>
        <dbReference type="Proteomes" id="UP000777482"/>
    </source>
</evidence>
<dbReference type="Pfam" id="PF07716">
    <property type="entry name" value="bZIP_2"/>
    <property type="match status" value="1"/>
</dbReference>
<feature type="compositionally biased region" description="Polar residues" evidence="2">
    <location>
        <begin position="35"/>
        <end position="50"/>
    </location>
</feature>
<feature type="compositionally biased region" description="Low complexity" evidence="2">
    <location>
        <begin position="86"/>
        <end position="98"/>
    </location>
</feature>
<feature type="compositionally biased region" description="Polar residues" evidence="2">
    <location>
        <begin position="99"/>
        <end position="110"/>
    </location>
</feature>
<keyword evidence="1" id="KW-0175">Coiled coil</keyword>
<feature type="domain" description="BZIP" evidence="3">
    <location>
        <begin position="454"/>
        <end position="498"/>
    </location>
</feature>
<dbReference type="SUPFAM" id="SSF57959">
    <property type="entry name" value="Leucine zipper domain"/>
    <property type="match status" value="1"/>
</dbReference>
<dbReference type="AlphaFoldDB" id="A0A9P6VZQ5"/>
<gene>
    <name evidence="4" type="ORF">C6P46_005785</name>
</gene>
<dbReference type="Gene3D" id="3.30.160.60">
    <property type="entry name" value="Classic Zinc Finger"/>
    <property type="match status" value="1"/>
</dbReference>
<feature type="compositionally biased region" description="Low complexity" evidence="2">
    <location>
        <begin position="348"/>
        <end position="365"/>
    </location>
</feature>
<evidence type="ECO:0000259" key="3">
    <source>
        <dbReference type="PROSITE" id="PS50217"/>
    </source>
</evidence>
<name>A0A9P6VZQ5_RHOMI</name>
<comment type="caution">
    <text evidence="4">The sequence shown here is derived from an EMBL/GenBank/DDBJ whole genome shotgun (WGS) entry which is preliminary data.</text>
</comment>
<sequence>MLDPSGFLLGHETQPPHPGGGWAPSPPPASAAPGLNTSTVHSPSTITSGIPTHYPSKQETHRALSSNDLHHLASFLERVTSGPDDASSTSSAFTSPATNLSTGTSSPPLSNSVTASPLFGTVALSDSFEPLFPPSAHSNVLASLSVETKKAETGDFPFDLDPASFGRSYELLAFPAFESSAGSAPANGPADPIAFDNLLESPLGLSESGGSTDPSPLSDFLASPLFSVSGCESAVPSATMSELPLPSPLDGHSPFATSGVSAAATAAESNLAWFPPHPSSASLLFDSIVATASMPMSSAGERVATVLRELPPAPPHPPHPPHPTPMLASLGLSFSPRVPDVPLPAPPSRRTSSVTITSTPAASTMPAPPAPPKRAPTGFRQVELLPLDAPIQSRNSVLPSATSRKRKTAGAERALAKRGRTATPAIEEPAPHSSPALADAGAEDLPADIVAAVERKRLQNTLSARKSRARKHARLQELETENEALRARIAELEARLAQPQV</sequence>
<dbReference type="PROSITE" id="PS00036">
    <property type="entry name" value="BZIP_BASIC"/>
    <property type="match status" value="1"/>
</dbReference>
<dbReference type="InterPro" id="IPR004827">
    <property type="entry name" value="bZIP"/>
</dbReference>
<protein>
    <recommendedName>
        <fullName evidence="3">BZIP domain-containing protein</fullName>
    </recommendedName>
</protein>
<dbReference type="Proteomes" id="UP000777482">
    <property type="component" value="Unassembled WGS sequence"/>
</dbReference>
<feature type="region of interest" description="Disordered" evidence="2">
    <location>
        <begin position="309"/>
        <end position="328"/>
    </location>
</feature>
<proteinExistence type="predicted"/>
<feature type="compositionally biased region" description="Pro residues" evidence="2">
    <location>
        <begin position="311"/>
        <end position="324"/>
    </location>
</feature>
<feature type="region of interest" description="Disordered" evidence="2">
    <location>
        <begin position="1"/>
        <end position="64"/>
    </location>
</feature>
<keyword evidence="5" id="KW-1185">Reference proteome</keyword>
<evidence type="ECO:0000256" key="2">
    <source>
        <dbReference type="SAM" id="MobiDB-lite"/>
    </source>
</evidence>
<dbReference type="PROSITE" id="PS50217">
    <property type="entry name" value="BZIP"/>
    <property type="match status" value="1"/>
</dbReference>
<feature type="compositionally biased region" description="Polar residues" evidence="2">
    <location>
        <begin position="393"/>
        <end position="402"/>
    </location>
</feature>
<feature type="region of interest" description="Disordered" evidence="2">
    <location>
        <begin position="393"/>
        <end position="438"/>
    </location>
</feature>
<feature type="region of interest" description="Disordered" evidence="2">
    <location>
        <begin position="80"/>
        <end position="110"/>
    </location>
</feature>
<dbReference type="CDD" id="cd12193">
    <property type="entry name" value="bZIP_GCN4"/>
    <property type="match status" value="1"/>
</dbReference>
<dbReference type="OrthoDB" id="2257100at2759"/>
<dbReference type="GO" id="GO:0003700">
    <property type="term" value="F:DNA-binding transcription factor activity"/>
    <property type="evidence" value="ECO:0007669"/>
    <property type="project" value="InterPro"/>
</dbReference>
<feature type="region of interest" description="Disordered" evidence="2">
    <location>
        <begin position="338"/>
        <end position="377"/>
    </location>
</feature>
<evidence type="ECO:0000256" key="1">
    <source>
        <dbReference type="SAM" id="Coils"/>
    </source>
</evidence>
<dbReference type="InterPro" id="IPR046347">
    <property type="entry name" value="bZIP_sf"/>
</dbReference>